<organism evidence="1 2">
    <name type="scientific">Elysia marginata</name>
    <dbReference type="NCBI Taxonomy" id="1093978"/>
    <lineage>
        <taxon>Eukaryota</taxon>
        <taxon>Metazoa</taxon>
        <taxon>Spiralia</taxon>
        <taxon>Lophotrochozoa</taxon>
        <taxon>Mollusca</taxon>
        <taxon>Gastropoda</taxon>
        <taxon>Heterobranchia</taxon>
        <taxon>Euthyneura</taxon>
        <taxon>Panpulmonata</taxon>
        <taxon>Sacoglossa</taxon>
        <taxon>Placobranchoidea</taxon>
        <taxon>Plakobranchidae</taxon>
        <taxon>Elysia</taxon>
    </lineage>
</organism>
<protein>
    <submittedName>
        <fullName evidence="1">Uncharacterized protein</fullName>
    </submittedName>
</protein>
<keyword evidence="2" id="KW-1185">Reference proteome</keyword>
<proteinExistence type="predicted"/>
<accession>A0AAV4GE99</accession>
<dbReference type="AlphaFoldDB" id="A0AAV4GE99"/>
<comment type="caution">
    <text evidence="1">The sequence shown here is derived from an EMBL/GenBank/DDBJ whole genome shotgun (WGS) entry which is preliminary data.</text>
</comment>
<sequence>MKTSSAGALSLFYKRCCKASTRVLTTIREHPTLQLPQALTGHQTWLANTGLAFVSSQAPRALTYSRYPHITFDPCNRVRCFTS</sequence>
<evidence type="ECO:0000313" key="1">
    <source>
        <dbReference type="EMBL" id="GFR82745.1"/>
    </source>
</evidence>
<reference evidence="1 2" key="1">
    <citation type="journal article" date="2021" name="Elife">
        <title>Chloroplast acquisition without the gene transfer in kleptoplastic sea slugs, Plakobranchus ocellatus.</title>
        <authorList>
            <person name="Maeda T."/>
            <person name="Takahashi S."/>
            <person name="Yoshida T."/>
            <person name="Shimamura S."/>
            <person name="Takaki Y."/>
            <person name="Nagai Y."/>
            <person name="Toyoda A."/>
            <person name="Suzuki Y."/>
            <person name="Arimoto A."/>
            <person name="Ishii H."/>
            <person name="Satoh N."/>
            <person name="Nishiyama T."/>
            <person name="Hasebe M."/>
            <person name="Maruyama T."/>
            <person name="Minagawa J."/>
            <person name="Obokata J."/>
            <person name="Shigenobu S."/>
        </authorList>
    </citation>
    <scope>NUCLEOTIDE SEQUENCE [LARGE SCALE GENOMIC DNA]</scope>
</reference>
<name>A0AAV4GE99_9GAST</name>
<evidence type="ECO:0000313" key="2">
    <source>
        <dbReference type="Proteomes" id="UP000762676"/>
    </source>
</evidence>
<dbReference type="Proteomes" id="UP000762676">
    <property type="component" value="Unassembled WGS sequence"/>
</dbReference>
<gene>
    <name evidence="1" type="ORF">ElyMa_000633600</name>
</gene>
<dbReference type="EMBL" id="BMAT01001291">
    <property type="protein sequence ID" value="GFR82745.1"/>
    <property type="molecule type" value="Genomic_DNA"/>
</dbReference>